<dbReference type="Gene3D" id="1.20.120.20">
    <property type="entry name" value="Apolipoprotein"/>
    <property type="match status" value="1"/>
</dbReference>
<keyword evidence="3" id="KW-1185">Reference proteome</keyword>
<dbReference type="Ensembl" id="ENSLCAT00010037822.1">
    <property type="protein sequence ID" value="ENSLCAP00010036953.1"/>
    <property type="gene ID" value="ENSLCAG00010017306.1"/>
</dbReference>
<organism evidence="2 3">
    <name type="scientific">Lates calcarifer</name>
    <name type="common">Barramundi</name>
    <name type="synonym">Holocentrus calcarifer</name>
    <dbReference type="NCBI Taxonomy" id="8187"/>
    <lineage>
        <taxon>Eukaryota</taxon>
        <taxon>Metazoa</taxon>
        <taxon>Chordata</taxon>
        <taxon>Craniata</taxon>
        <taxon>Vertebrata</taxon>
        <taxon>Euteleostomi</taxon>
        <taxon>Actinopterygii</taxon>
        <taxon>Neopterygii</taxon>
        <taxon>Teleostei</taxon>
        <taxon>Neoteleostei</taxon>
        <taxon>Acanthomorphata</taxon>
        <taxon>Carangaria</taxon>
        <taxon>Carangaria incertae sedis</taxon>
        <taxon>Centropomidae</taxon>
        <taxon>Lates</taxon>
    </lineage>
</organism>
<name>A0A4W6EIG0_LATCA</name>
<evidence type="ECO:0000313" key="3">
    <source>
        <dbReference type="Proteomes" id="UP000314980"/>
    </source>
</evidence>
<dbReference type="Proteomes" id="UP000314980">
    <property type="component" value="Unassembled WGS sequence"/>
</dbReference>
<dbReference type="GeneTree" id="ENSGT01110000270110"/>
<evidence type="ECO:0000313" key="2">
    <source>
        <dbReference type="Ensembl" id="ENSLCAP00010036954.1"/>
    </source>
</evidence>
<reference evidence="3" key="1">
    <citation type="submission" date="2015-09" db="EMBL/GenBank/DDBJ databases">
        <authorList>
            <person name="Sai Rama Sridatta P."/>
        </authorList>
    </citation>
    <scope>NUCLEOTIDE SEQUENCE [LARGE SCALE GENOMIC DNA]</scope>
</reference>
<accession>A0A4W6EIG0</accession>
<feature type="signal peptide" evidence="1">
    <location>
        <begin position="1"/>
        <end position="21"/>
    </location>
</feature>
<evidence type="ECO:0008006" key="4">
    <source>
        <dbReference type="Google" id="ProtNLM"/>
    </source>
</evidence>
<dbReference type="Ensembl" id="ENSLCAT00010037823.1">
    <property type="protein sequence ID" value="ENSLCAP00010036954.1"/>
    <property type="gene ID" value="ENSLCAG00010017306.1"/>
</dbReference>
<dbReference type="AlphaFoldDB" id="A0A4W6EIG0"/>
<evidence type="ECO:0000256" key="1">
    <source>
        <dbReference type="SAM" id="SignalP"/>
    </source>
</evidence>
<proteinExistence type="predicted"/>
<feature type="chain" id="PRO_5044613462" description="Apolipoprotein A-IV a" evidence="1">
    <location>
        <begin position="22"/>
        <end position="198"/>
    </location>
</feature>
<dbReference type="SUPFAM" id="SSF47162">
    <property type="entry name" value="Apolipoprotein"/>
    <property type="match status" value="1"/>
</dbReference>
<keyword evidence="1" id="KW-0732">Signal</keyword>
<protein>
    <recommendedName>
        <fullName evidence="4">Apolipoprotein A-IV a</fullName>
    </recommendedName>
</protein>
<sequence>MKVLVVLALAVFSVCNANIEGQEPPKSNLEVVKDGFLESFGKMVRFADDSLMQFKQSELGEKVTARISQSADTLNQHIAALRAKIPPEVDLVFTQEAKQLEACLNNAYQCLDPKGEWMDPLARQVNHLFRQVEELGEKLRGLQMAVFPHTKAIEDMVMETISMLTDNLPDSIDGLEMGMNQLQTQLGVLWESLTKKIQ</sequence>
<reference evidence="2" key="2">
    <citation type="submission" date="2025-05" db="UniProtKB">
        <authorList>
            <consortium name="Ensembl"/>
        </authorList>
    </citation>
    <scope>IDENTIFICATION</scope>
</reference>
<dbReference type="STRING" id="8187.ENSLCAP00010036954"/>